<proteinExistence type="predicted"/>
<evidence type="ECO:0000313" key="2">
    <source>
        <dbReference type="Proteomes" id="UP000789525"/>
    </source>
</evidence>
<gene>
    <name evidence="1" type="ORF">ACOLOM_LOCUS450</name>
</gene>
<sequence>MSENNAPYKKWFQILFYTLQQNQTIIEFQPGHDPPSGFWDIINQDNVVIRVVSSSSVVVGYWFKNDETEIINQSIQYMHTNFECDVRIKSVDLEEREKFEDDTHCLNVQKRKEWEMQKKLLDNIKEILPGFPYVCKYGWEPESEDGKGDLILTDGKGIFAVVETKRLHTENLIPDRASCRRSKQRKKYRKHHVIEQAGRYKRAFINQYEHVYVDQHDRPFDIVAVVAVGITDEEHQKRHWPELFDERVFRAINRMYNETDFSDPEDRGSFYSAASNNSSTSSINSFLGNDGSL</sequence>
<organism evidence="1 2">
    <name type="scientific">Acaulospora colombiana</name>
    <dbReference type="NCBI Taxonomy" id="27376"/>
    <lineage>
        <taxon>Eukaryota</taxon>
        <taxon>Fungi</taxon>
        <taxon>Fungi incertae sedis</taxon>
        <taxon>Mucoromycota</taxon>
        <taxon>Glomeromycotina</taxon>
        <taxon>Glomeromycetes</taxon>
        <taxon>Diversisporales</taxon>
        <taxon>Acaulosporaceae</taxon>
        <taxon>Acaulospora</taxon>
    </lineage>
</organism>
<protein>
    <submittedName>
        <fullName evidence="1">16776_t:CDS:1</fullName>
    </submittedName>
</protein>
<name>A0ACA9K0G6_9GLOM</name>
<accession>A0ACA9K0G6</accession>
<evidence type="ECO:0000313" key="1">
    <source>
        <dbReference type="EMBL" id="CAG8444854.1"/>
    </source>
</evidence>
<dbReference type="Proteomes" id="UP000789525">
    <property type="component" value="Unassembled WGS sequence"/>
</dbReference>
<reference evidence="1" key="1">
    <citation type="submission" date="2021-06" db="EMBL/GenBank/DDBJ databases">
        <authorList>
            <person name="Kallberg Y."/>
            <person name="Tangrot J."/>
            <person name="Rosling A."/>
        </authorList>
    </citation>
    <scope>NUCLEOTIDE SEQUENCE</scope>
    <source>
        <strain evidence="1">CL356</strain>
    </source>
</reference>
<dbReference type="EMBL" id="CAJVPT010000458">
    <property type="protein sequence ID" value="CAG8444854.1"/>
    <property type="molecule type" value="Genomic_DNA"/>
</dbReference>
<comment type="caution">
    <text evidence="1">The sequence shown here is derived from an EMBL/GenBank/DDBJ whole genome shotgun (WGS) entry which is preliminary data.</text>
</comment>
<keyword evidence="2" id="KW-1185">Reference proteome</keyword>